<evidence type="ECO:0000256" key="4">
    <source>
        <dbReference type="ARBA" id="ARBA00023163"/>
    </source>
</evidence>
<feature type="domain" description="HTH lysR-type" evidence="5">
    <location>
        <begin position="1"/>
        <end position="59"/>
    </location>
</feature>
<evidence type="ECO:0000256" key="1">
    <source>
        <dbReference type="ARBA" id="ARBA00009437"/>
    </source>
</evidence>
<accession>A0ABV6AWQ6</accession>
<dbReference type="PROSITE" id="PS50931">
    <property type="entry name" value="HTH_LYSR"/>
    <property type="match status" value="1"/>
</dbReference>
<dbReference type="Gene3D" id="3.40.190.290">
    <property type="match status" value="1"/>
</dbReference>
<keyword evidence="7" id="KW-1185">Reference proteome</keyword>
<organism evidence="6 7">
    <name type="scientific">Deinococcus oregonensis</name>
    <dbReference type="NCBI Taxonomy" id="1805970"/>
    <lineage>
        <taxon>Bacteria</taxon>
        <taxon>Thermotogati</taxon>
        <taxon>Deinococcota</taxon>
        <taxon>Deinococci</taxon>
        <taxon>Deinococcales</taxon>
        <taxon>Deinococcaceae</taxon>
        <taxon>Deinococcus</taxon>
    </lineage>
</organism>
<dbReference type="PRINTS" id="PR00039">
    <property type="entry name" value="HTHLYSR"/>
</dbReference>
<dbReference type="CDD" id="cd05466">
    <property type="entry name" value="PBP2_LTTR_substrate"/>
    <property type="match status" value="1"/>
</dbReference>
<dbReference type="Pfam" id="PF03466">
    <property type="entry name" value="LysR_substrate"/>
    <property type="match status" value="1"/>
</dbReference>
<reference evidence="6 7" key="1">
    <citation type="submission" date="2024-09" db="EMBL/GenBank/DDBJ databases">
        <authorList>
            <person name="Sun Q."/>
            <person name="Mori K."/>
        </authorList>
    </citation>
    <scope>NUCLEOTIDE SEQUENCE [LARGE SCALE GENOMIC DNA]</scope>
    <source>
        <strain evidence="6 7">JCM 13503</strain>
    </source>
</reference>
<evidence type="ECO:0000313" key="7">
    <source>
        <dbReference type="Proteomes" id="UP001589733"/>
    </source>
</evidence>
<protein>
    <submittedName>
        <fullName evidence="6">LysR family transcriptional regulator</fullName>
    </submittedName>
</protein>
<name>A0ABV6AWQ6_9DEIO</name>
<dbReference type="PANTHER" id="PTHR30126">
    <property type="entry name" value="HTH-TYPE TRANSCRIPTIONAL REGULATOR"/>
    <property type="match status" value="1"/>
</dbReference>
<proteinExistence type="inferred from homology"/>
<keyword evidence="2" id="KW-0805">Transcription regulation</keyword>
<dbReference type="InterPro" id="IPR000847">
    <property type="entry name" value="LysR_HTH_N"/>
</dbReference>
<dbReference type="InterPro" id="IPR036390">
    <property type="entry name" value="WH_DNA-bd_sf"/>
</dbReference>
<dbReference type="PANTHER" id="PTHR30126:SF39">
    <property type="entry name" value="HTH-TYPE TRANSCRIPTIONAL REGULATOR CYSL"/>
    <property type="match status" value="1"/>
</dbReference>
<dbReference type="SUPFAM" id="SSF53850">
    <property type="entry name" value="Periplasmic binding protein-like II"/>
    <property type="match status" value="1"/>
</dbReference>
<dbReference type="Proteomes" id="UP001589733">
    <property type="component" value="Unassembled WGS sequence"/>
</dbReference>
<evidence type="ECO:0000313" key="6">
    <source>
        <dbReference type="EMBL" id="MFB9991949.1"/>
    </source>
</evidence>
<dbReference type="RefSeq" id="WP_380007955.1">
    <property type="nucleotide sequence ID" value="NZ_JBHLYR010000026.1"/>
</dbReference>
<dbReference type="InterPro" id="IPR036388">
    <property type="entry name" value="WH-like_DNA-bd_sf"/>
</dbReference>
<dbReference type="SUPFAM" id="SSF46785">
    <property type="entry name" value="Winged helix' DNA-binding domain"/>
    <property type="match status" value="1"/>
</dbReference>
<sequence length="294" mass="32963">MADLNLLRNFVAVYRAGSVSLAARTRNLTQPAVSQQLAALEASVGQPLFVRTPRGMVPTERGKAFYAQVVESIDKLERVMRSVKRGSGQATLLRLGMAPDYTYSYALPRLADLKTKLQIDLRDHRKQFTLLETGALDAVITNGRATGRGIGHRVLGEKRFRLVAPVDLHAPPQPEEAWLLEQAWISVGSELTMIRRLWQDWFGKHFTGEVSLIVPELRAMLRAVELGFGVTLLPDFVCAEAIRQGRIKSLWFDVPISPVDQMILSYREVDGDREEIQLLGDLLSEHLEPEPELV</sequence>
<evidence type="ECO:0000256" key="2">
    <source>
        <dbReference type="ARBA" id="ARBA00023015"/>
    </source>
</evidence>
<keyword evidence="3" id="KW-0238">DNA-binding</keyword>
<gene>
    <name evidence="6" type="ORF">ACFFLM_08240</name>
</gene>
<dbReference type="EMBL" id="JBHLYR010000026">
    <property type="protein sequence ID" value="MFB9991949.1"/>
    <property type="molecule type" value="Genomic_DNA"/>
</dbReference>
<keyword evidence="4" id="KW-0804">Transcription</keyword>
<dbReference type="InterPro" id="IPR005119">
    <property type="entry name" value="LysR_subst-bd"/>
</dbReference>
<comment type="caution">
    <text evidence="6">The sequence shown here is derived from an EMBL/GenBank/DDBJ whole genome shotgun (WGS) entry which is preliminary data.</text>
</comment>
<dbReference type="Pfam" id="PF00126">
    <property type="entry name" value="HTH_1"/>
    <property type="match status" value="1"/>
</dbReference>
<comment type="similarity">
    <text evidence="1">Belongs to the LysR transcriptional regulatory family.</text>
</comment>
<evidence type="ECO:0000256" key="3">
    <source>
        <dbReference type="ARBA" id="ARBA00023125"/>
    </source>
</evidence>
<dbReference type="Gene3D" id="1.10.10.10">
    <property type="entry name" value="Winged helix-like DNA-binding domain superfamily/Winged helix DNA-binding domain"/>
    <property type="match status" value="1"/>
</dbReference>
<evidence type="ECO:0000259" key="5">
    <source>
        <dbReference type="PROSITE" id="PS50931"/>
    </source>
</evidence>